<keyword evidence="3" id="KW-0808">Transferase</keyword>
<dbReference type="InterPro" id="IPR000477">
    <property type="entry name" value="RT_dom"/>
</dbReference>
<gene>
    <name evidence="3" type="ORF">AB3X84_05985</name>
</gene>
<dbReference type="CDD" id="cd01646">
    <property type="entry name" value="RT_Bac_retron_I"/>
    <property type="match status" value="1"/>
</dbReference>
<feature type="domain" description="Reverse transcriptase" evidence="2">
    <location>
        <begin position="46"/>
        <end position="283"/>
    </location>
</feature>
<dbReference type="PANTHER" id="PTHR34047:SF8">
    <property type="entry name" value="PROTEIN YKFC"/>
    <property type="match status" value="1"/>
</dbReference>
<evidence type="ECO:0000256" key="1">
    <source>
        <dbReference type="ARBA" id="ARBA00034120"/>
    </source>
</evidence>
<organism evidence="3 4">
    <name type="scientific">Paraburkholderia phenoliruptrix</name>
    <dbReference type="NCBI Taxonomy" id="252970"/>
    <lineage>
        <taxon>Bacteria</taxon>
        <taxon>Pseudomonadati</taxon>
        <taxon>Pseudomonadota</taxon>
        <taxon>Betaproteobacteria</taxon>
        <taxon>Burkholderiales</taxon>
        <taxon>Burkholderiaceae</taxon>
        <taxon>Paraburkholderia</taxon>
    </lineage>
</organism>
<dbReference type="InterPro" id="IPR043502">
    <property type="entry name" value="DNA/RNA_pol_sf"/>
</dbReference>
<proteinExistence type="inferred from homology"/>
<keyword evidence="3" id="KW-0695">RNA-directed DNA polymerase</keyword>
<protein>
    <submittedName>
        <fullName evidence="3">Reverse transcriptase domain-containing protein</fullName>
    </submittedName>
</protein>
<name>A0ABV3W8L1_9BURK</name>
<evidence type="ECO:0000313" key="4">
    <source>
        <dbReference type="Proteomes" id="UP001558535"/>
    </source>
</evidence>
<dbReference type="Proteomes" id="UP001558535">
    <property type="component" value="Unassembled WGS sequence"/>
</dbReference>
<evidence type="ECO:0000313" key="3">
    <source>
        <dbReference type="EMBL" id="MEX3749545.1"/>
    </source>
</evidence>
<dbReference type="PANTHER" id="PTHR34047">
    <property type="entry name" value="NUCLEAR INTRON MATURASE 1, MITOCHONDRIAL-RELATED"/>
    <property type="match status" value="1"/>
</dbReference>
<dbReference type="RefSeq" id="WP_310109858.1">
    <property type="nucleotide sequence ID" value="NZ_CP168530.1"/>
</dbReference>
<dbReference type="PROSITE" id="PS50878">
    <property type="entry name" value="RT_POL"/>
    <property type="match status" value="1"/>
</dbReference>
<dbReference type="GO" id="GO:0003964">
    <property type="term" value="F:RNA-directed DNA polymerase activity"/>
    <property type="evidence" value="ECO:0007669"/>
    <property type="project" value="UniProtKB-KW"/>
</dbReference>
<accession>A0ABV3W8L1</accession>
<comment type="similarity">
    <text evidence="1">Belongs to the bacterial reverse transcriptase family.</text>
</comment>
<sequence length="524" mass="59293">MNLDDACRLSIEHLAAHGSSDITRESLEAALISAHKVDLMSEVRAKIRHGDVNNMGFKPIQYILTPKNRYVFDYRKAAIIDPLCLAKYTAIVLQAAPEIEKSRIPTSEKIVFSARFAPNDGALFDKSIGYGDWRERVKELANDSSCTYVVQCDIASFYDRINIHRVESTLLSIGLDKQIVSTLNSLLLLWSKKDSYGIPVGNAASRIVAEAALIDIDRYLIDAGVKFVRYVDDFRIFAPDLITAQRWMNLLTTRLFRDGLMLNTGKTKLYLADKDEDAAGASVDETPETIIRKVTKLTGGYNRVARSFIMPASDKYEAFLRIDIPQEIEVLEATGIPEFSGIQKLIISCLIQQRFDLLEKIAIICGEYLYSLEYFVDMLLKNSDVIPQQNKENITNHYAQLVLTSGFGALEWHQATLAKLLSSDGYFRKSALIHIVKAPAKDSVTYPSMIALEGLRGRLTREEFRTIREWFDRCDEWEKRRVISASIALPEDERKAWGRAIKPMLQADFLATKMVDNLIRGQEP</sequence>
<keyword evidence="3" id="KW-0548">Nucleotidyltransferase</keyword>
<evidence type="ECO:0000259" key="2">
    <source>
        <dbReference type="PROSITE" id="PS50878"/>
    </source>
</evidence>
<reference evidence="3 4" key="1">
    <citation type="submission" date="2024-07" db="EMBL/GenBank/DDBJ databases">
        <title>A survey of Mimosa microsymbionts across Brazilian biomes reveals a high diversity of Paraburkholderia nodulating endemic species, but also that Cupriavidus is common as a symbiont of widespread species.</title>
        <authorList>
            <person name="Rouws L."/>
            <person name="Barauna A."/>
            <person name="Beukes C."/>
            <person name="Rouws J.R.C."/>
            <person name="De Faria S.M."/>
            <person name="Gross E."/>
            <person name="Bueno Dos Reis Junior F."/>
            <person name="Simon M.F."/>
            <person name="Maluk M."/>
            <person name="Odee D.W."/>
            <person name="Kenicer G."/>
            <person name="Young J.P.W."/>
            <person name="Reis V.M."/>
            <person name="Zilli J."/>
            <person name="James E.K."/>
        </authorList>
    </citation>
    <scope>NUCLEOTIDE SEQUENCE [LARGE SCALE GENOMIC DNA]</scope>
    <source>
        <strain evidence="3 4">BR14375</strain>
    </source>
</reference>
<dbReference type="Pfam" id="PF00078">
    <property type="entry name" value="RVT_1"/>
    <property type="match status" value="1"/>
</dbReference>
<dbReference type="EMBL" id="JBFPKE010000001">
    <property type="protein sequence ID" value="MEX3749545.1"/>
    <property type="molecule type" value="Genomic_DNA"/>
</dbReference>
<dbReference type="InterPro" id="IPR051083">
    <property type="entry name" value="GrpII_Intron_Splice-Mob/Def"/>
</dbReference>
<dbReference type="SUPFAM" id="SSF56672">
    <property type="entry name" value="DNA/RNA polymerases"/>
    <property type="match status" value="1"/>
</dbReference>
<keyword evidence="4" id="KW-1185">Reference proteome</keyword>
<comment type="caution">
    <text evidence="3">The sequence shown here is derived from an EMBL/GenBank/DDBJ whole genome shotgun (WGS) entry which is preliminary data.</text>
</comment>